<dbReference type="OrthoDB" id="367221at2759"/>
<dbReference type="AlphaFoldDB" id="A0A7J6LPZ1"/>
<dbReference type="SUPFAM" id="SSF143437">
    <property type="entry name" value="THUMP domain-like"/>
    <property type="match status" value="1"/>
</dbReference>
<gene>
    <name evidence="1" type="ORF">FOL47_006849</name>
</gene>
<organism evidence="1 2">
    <name type="scientific">Perkinsus chesapeaki</name>
    <name type="common">Clam parasite</name>
    <name type="synonym">Perkinsus andrewsi</name>
    <dbReference type="NCBI Taxonomy" id="330153"/>
    <lineage>
        <taxon>Eukaryota</taxon>
        <taxon>Sar</taxon>
        <taxon>Alveolata</taxon>
        <taxon>Perkinsozoa</taxon>
        <taxon>Perkinsea</taxon>
        <taxon>Perkinsida</taxon>
        <taxon>Perkinsidae</taxon>
        <taxon>Perkinsus</taxon>
    </lineage>
</organism>
<dbReference type="EMBL" id="JAAPAO010000391">
    <property type="protein sequence ID" value="KAF4661090.1"/>
    <property type="molecule type" value="Genomic_DNA"/>
</dbReference>
<dbReference type="CDD" id="cd11717">
    <property type="entry name" value="THUMP_THUMPD1_like"/>
    <property type="match status" value="1"/>
</dbReference>
<dbReference type="Proteomes" id="UP000591131">
    <property type="component" value="Unassembled WGS sequence"/>
</dbReference>
<dbReference type="GO" id="GO:0006400">
    <property type="term" value="P:tRNA modification"/>
    <property type="evidence" value="ECO:0007669"/>
    <property type="project" value="InterPro"/>
</dbReference>
<comment type="caution">
    <text evidence="1">The sequence shown here is derived from an EMBL/GenBank/DDBJ whole genome shotgun (WGS) entry which is preliminary data.</text>
</comment>
<dbReference type="PANTHER" id="PTHR13452:SF10">
    <property type="entry name" value="THUMP DOMAIN-CONTAINING PROTEIN 1"/>
    <property type="match status" value="1"/>
</dbReference>
<sequence>MRLFEHHWANVNPEAAKGDEEIVADDDGGGGGGVNISDSIEAELAEIKEDKNRLFRFGGDVCRGVVFIRFEAGVTMSPSEFVYSLLKSKDLTAPSNVCRISPLDIVRAPNPDSLKVMGEKFVADRLGKDSTGNETWKMEVNSRNMSNMKRQAVIDLVSPYVDGDKHEVSIVSAELTLVVEVNQLLCGMSLCKEYEPLHKYHIGKCLGYGSDVEDDDAVKP</sequence>
<proteinExistence type="predicted"/>
<dbReference type="GO" id="GO:0003723">
    <property type="term" value="F:RNA binding"/>
    <property type="evidence" value="ECO:0007669"/>
    <property type="project" value="InterPro"/>
</dbReference>
<protein>
    <submittedName>
        <fullName evidence="1">Uncharacterized protein</fullName>
    </submittedName>
</protein>
<evidence type="ECO:0000313" key="2">
    <source>
        <dbReference type="Proteomes" id="UP000591131"/>
    </source>
</evidence>
<evidence type="ECO:0000313" key="1">
    <source>
        <dbReference type="EMBL" id="KAF4661090.1"/>
    </source>
</evidence>
<reference evidence="1 2" key="1">
    <citation type="submission" date="2020-04" db="EMBL/GenBank/DDBJ databases">
        <title>Perkinsus chesapeaki whole genome sequence.</title>
        <authorList>
            <person name="Bogema D.R."/>
        </authorList>
    </citation>
    <scope>NUCLEOTIDE SEQUENCE [LARGE SCALE GENOMIC DNA]</scope>
    <source>
        <strain evidence="1">ATCC PRA-425</strain>
    </source>
</reference>
<accession>A0A7J6LPZ1</accession>
<dbReference type="PANTHER" id="PTHR13452">
    <property type="entry name" value="THUMP DOMAIN CONTAINING PROTEIN 1-RELATED"/>
    <property type="match status" value="1"/>
</dbReference>
<dbReference type="InterPro" id="IPR040183">
    <property type="entry name" value="THUMPD1-like"/>
</dbReference>
<name>A0A7J6LPZ1_PERCH</name>
<dbReference type="Gene3D" id="3.30.2300.10">
    <property type="entry name" value="THUMP superfamily"/>
    <property type="match status" value="1"/>
</dbReference>
<keyword evidence="2" id="KW-1185">Reference proteome</keyword>